<organism evidence="5 6">
    <name type="scientific">Jiulongibacter sediminis</name>
    <dbReference type="NCBI Taxonomy" id="1605367"/>
    <lineage>
        <taxon>Bacteria</taxon>
        <taxon>Pseudomonadati</taxon>
        <taxon>Bacteroidota</taxon>
        <taxon>Cytophagia</taxon>
        <taxon>Cytophagales</taxon>
        <taxon>Leadbetterellaceae</taxon>
        <taxon>Jiulongibacter</taxon>
    </lineage>
</organism>
<dbReference type="GO" id="GO:0016757">
    <property type="term" value="F:glycosyltransferase activity"/>
    <property type="evidence" value="ECO:0007669"/>
    <property type="project" value="UniProtKB-KW"/>
</dbReference>
<reference evidence="5 6" key="1">
    <citation type="submission" date="2015-07" db="EMBL/GenBank/DDBJ databases">
        <title>The draft genome sequence of Leadbetterella sp. JN14-9.</title>
        <authorList>
            <person name="Liu Y."/>
            <person name="Du J."/>
            <person name="Shao Z."/>
        </authorList>
    </citation>
    <scope>NUCLEOTIDE SEQUENCE [LARGE SCALE GENOMIC DNA]</scope>
    <source>
        <strain evidence="5 6">JN14-9</strain>
    </source>
</reference>
<keyword evidence="6" id="KW-1185">Reference proteome</keyword>
<protein>
    <submittedName>
        <fullName evidence="5">Glycosyl transferase family 2</fullName>
    </submittedName>
</protein>
<name>A0A0P7C1H2_9BACT</name>
<comment type="caution">
    <text evidence="5">The sequence shown here is derived from an EMBL/GenBank/DDBJ whole genome shotgun (WGS) entry which is preliminary data.</text>
</comment>
<dbReference type="Proteomes" id="UP000050454">
    <property type="component" value="Unassembled WGS sequence"/>
</dbReference>
<evidence type="ECO:0000256" key="2">
    <source>
        <dbReference type="ARBA" id="ARBA00022676"/>
    </source>
</evidence>
<dbReference type="PANTHER" id="PTHR43179:SF12">
    <property type="entry name" value="GALACTOFURANOSYLTRANSFERASE GLFT2"/>
    <property type="match status" value="1"/>
</dbReference>
<proteinExistence type="inferred from homology"/>
<keyword evidence="2" id="KW-0328">Glycosyltransferase</keyword>
<dbReference type="InterPro" id="IPR029044">
    <property type="entry name" value="Nucleotide-diphossugar_trans"/>
</dbReference>
<keyword evidence="3 5" id="KW-0808">Transferase</keyword>
<dbReference type="PATRIC" id="fig|1605367.3.peg.478"/>
<dbReference type="Pfam" id="PF00535">
    <property type="entry name" value="Glycos_transf_2"/>
    <property type="match status" value="1"/>
</dbReference>
<dbReference type="SUPFAM" id="SSF53448">
    <property type="entry name" value="Nucleotide-diphospho-sugar transferases"/>
    <property type="match status" value="1"/>
</dbReference>
<dbReference type="EMBL" id="LGTQ01000012">
    <property type="protein sequence ID" value="KPM47175.1"/>
    <property type="molecule type" value="Genomic_DNA"/>
</dbReference>
<dbReference type="CDD" id="cd04186">
    <property type="entry name" value="GT_2_like_c"/>
    <property type="match status" value="1"/>
</dbReference>
<dbReference type="PANTHER" id="PTHR43179">
    <property type="entry name" value="RHAMNOSYLTRANSFERASE WBBL"/>
    <property type="match status" value="1"/>
</dbReference>
<gene>
    <name evidence="5" type="ORF">AFM12_15285</name>
</gene>
<feature type="domain" description="Glycosyltransferase 2-like" evidence="4">
    <location>
        <begin position="5"/>
        <end position="126"/>
    </location>
</feature>
<dbReference type="Gene3D" id="3.90.550.10">
    <property type="entry name" value="Spore Coat Polysaccharide Biosynthesis Protein SpsA, Chain A"/>
    <property type="match status" value="1"/>
</dbReference>
<dbReference type="STRING" id="1605367.AFM12_15285"/>
<evidence type="ECO:0000313" key="6">
    <source>
        <dbReference type="Proteomes" id="UP000050454"/>
    </source>
</evidence>
<evidence type="ECO:0000256" key="1">
    <source>
        <dbReference type="ARBA" id="ARBA00006739"/>
    </source>
</evidence>
<evidence type="ECO:0000256" key="3">
    <source>
        <dbReference type="ARBA" id="ARBA00022679"/>
    </source>
</evidence>
<evidence type="ECO:0000313" key="5">
    <source>
        <dbReference type="EMBL" id="KPM47175.1"/>
    </source>
</evidence>
<accession>A0A0P7C1H2</accession>
<evidence type="ECO:0000259" key="4">
    <source>
        <dbReference type="Pfam" id="PF00535"/>
    </source>
</evidence>
<comment type="similarity">
    <text evidence="1">Belongs to the glycosyltransferase 2 family.</text>
</comment>
<dbReference type="OrthoDB" id="9771846at2"/>
<dbReference type="InterPro" id="IPR001173">
    <property type="entry name" value="Glyco_trans_2-like"/>
</dbReference>
<dbReference type="AlphaFoldDB" id="A0A0P7C1H2"/>
<sequence>MKVAVVILNYNGADHLKTFLPSVIQYSNEAEIWVADNASIDDSIEILTSQFNAVKVLEMTENTGYAGGYNRALSGIEADLLVLLNSDVEVTPNWLLPFIGAFEDKKLAAAQPKILSYHQKDYFEYAGAAGGFLDKWGYPFCRGRVFDTCEKDIGQYDDELEIAWATGACLVIRSDVFQKLDGFDERFFAHMEEIDICWRIRNAGYIIKYFPESTVFHLGGGTLNKSNPRKTFLNYRNGLAILLKNLPLAALPYRLFVRLILDGVSGIKLLLDGKLSDFWAVLRAHFAFYRMIPYLLKKSKGYPKSSLVLKKYSVVWQYFVKGNKKFSQMPNHD</sequence>
<dbReference type="RefSeq" id="WP_055149799.1">
    <property type="nucleotide sequence ID" value="NZ_JXSZ01000012.1"/>
</dbReference>